<reference evidence="2" key="3">
    <citation type="submission" date="2015-04" db="UniProtKB">
        <authorList>
            <consortium name="EnsemblPlants"/>
        </authorList>
    </citation>
    <scope>IDENTIFICATION</scope>
    <source>
        <strain evidence="2">cv. Jemalong A17</strain>
    </source>
</reference>
<dbReference type="EnsemblPlants" id="AES61392">
    <property type="protein sequence ID" value="AES61392"/>
    <property type="gene ID" value="MTR_1g083280"/>
</dbReference>
<dbReference type="AlphaFoldDB" id="G7I8P2"/>
<dbReference type="Proteomes" id="UP000002051">
    <property type="component" value="Unassembled WGS sequence"/>
</dbReference>
<name>G7I8P2_MEDTR</name>
<dbReference type="HOGENOM" id="CLU_2295831_0_0_1"/>
<evidence type="ECO:0000313" key="3">
    <source>
        <dbReference type="Proteomes" id="UP000002051"/>
    </source>
</evidence>
<accession>G7I8P2</accession>
<dbReference type="EMBL" id="CM001217">
    <property type="protein sequence ID" value="AES61392.2"/>
    <property type="molecule type" value="Genomic_DNA"/>
</dbReference>
<dbReference type="PaxDb" id="3880-AES61392"/>
<keyword evidence="3" id="KW-1185">Reference proteome</keyword>
<accession>A0A0C3UQK4</accession>
<gene>
    <name evidence="1" type="ordered locus">MTR_1g083280</name>
</gene>
<reference evidence="1 3" key="2">
    <citation type="journal article" date="2014" name="BMC Genomics">
        <title>An improved genome release (version Mt4.0) for the model legume Medicago truncatula.</title>
        <authorList>
            <person name="Tang H."/>
            <person name="Krishnakumar V."/>
            <person name="Bidwell S."/>
            <person name="Rosen B."/>
            <person name="Chan A."/>
            <person name="Zhou S."/>
            <person name="Gentzbittel L."/>
            <person name="Childs K.L."/>
            <person name="Yandell M."/>
            <person name="Gundlach H."/>
            <person name="Mayer K.F."/>
            <person name="Schwartz D.C."/>
            <person name="Town C.D."/>
        </authorList>
    </citation>
    <scope>GENOME REANNOTATION</scope>
    <source>
        <strain evidence="2 3">cv. Jemalong A17</strain>
    </source>
</reference>
<evidence type="ECO:0000313" key="2">
    <source>
        <dbReference type="EnsemblPlants" id="AES61392"/>
    </source>
</evidence>
<organism evidence="1 3">
    <name type="scientific">Medicago truncatula</name>
    <name type="common">Barrel medic</name>
    <name type="synonym">Medicago tribuloides</name>
    <dbReference type="NCBI Taxonomy" id="3880"/>
    <lineage>
        <taxon>Eukaryota</taxon>
        <taxon>Viridiplantae</taxon>
        <taxon>Streptophyta</taxon>
        <taxon>Embryophyta</taxon>
        <taxon>Tracheophyta</taxon>
        <taxon>Spermatophyta</taxon>
        <taxon>Magnoliopsida</taxon>
        <taxon>eudicotyledons</taxon>
        <taxon>Gunneridae</taxon>
        <taxon>Pentapetalae</taxon>
        <taxon>rosids</taxon>
        <taxon>fabids</taxon>
        <taxon>Fabales</taxon>
        <taxon>Fabaceae</taxon>
        <taxon>Papilionoideae</taxon>
        <taxon>50 kb inversion clade</taxon>
        <taxon>NPAAA clade</taxon>
        <taxon>Hologalegina</taxon>
        <taxon>IRL clade</taxon>
        <taxon>Trifolieae</taxon>
        <taxon>Medicago</taxon>
    </lineage>
</organism>
<evidence type="ECO:0000313" key="1">
    <source>
        <dbReference type="EMBL" id="AES61392.2"/>
    </source>
</evidence>
<protein>
    <submittedName>
        <fullName evidence="1 2">Uncharacterized protein</fullName>
    </submittedName>
</protein>
<reference evidence="1 3" key="1">
    <citation type="journal article" date="2011" name="Nature">
        <title>The Medicago genome provides insight into the evolution of rhizobial symbioses.</title>
        <authorList>
            <person name="Young N.D."/>
            <person name="Debelle F."/>
            <person name="Oldroyd G.E."/>
            <person name="Geurts R."/>
            <person name="Cannon S.B."/>
            <person name="Udvardi M.K."/>
            <person name="Benedito V.A."/>
            <person name="Mayer K.F."/>
            <person name="Gouzy J."/>
            <person name="Schoof H."/>
            <person name="Van de Peer Y."/>
            <person name="Proost S."/>
            <person name="Cook D.R."/>
            <person name="Meyers B.C."/>
            <person name="Spannagl M."/>
            <person name="Cheung F."/>
            <person name="De Mita S."/>
            <person name="Krishnakumar V."/>
            <person name="Gundlach H."/>
            <person name="Zhou S."/>
            <person name="Mudge J."/>
            <person name="Bharti A.K."/>
            <person name="Murray J.D."/>
            <person name="Naoumkina M.A."/>
            <person name="Rosen B."/>
            <person name="Silverstein K.A."/>
            <person name="Tang H."/>
            <person name="Rombauts S."/>
            <person name="Zhao P.X."/>
            <person name="Zhou P."/>
            <person name="Barbe V."/>
            <person name="Bardou P."/>
            <person name="Bechner M."/>
            <person name="Bellec A."/>
            <person name="Berger A."/>
            <person name="Berges H."/>
            <person name="Bidwell S."/>
            <person name="Bisseling T."/>
            <person name="Choisne N."/>
            <person name="Couloux A."/>
            <person name="Denny R."/>
            <person name="Deshpande S."/>
            <person name="Dai X."/>
            <person name="Doyle J.J."/>
            <person name="Dudez A.M."/>
            <person name="Farmer A.D."/>
            <person name="Fouteau S."/>
            <person name="Franken C."/>
            <person name="Gibelin C."/>
            <person name="Gish J."/>
            <person name="Goldstein S."/>
            <person name="Gonzalez A.J."/>
            <person name="Green P.J."/>
            <person name="Hallab A."/>
            <person name="Hartog M."/>
            <person name="Hua A."/>
            <person name="Humphray S.J."/>
            <person name="Jeong D.H."/>
            <person name="Jing Y."/>
            <person name="Jocker A."/>
            <person name="Kenton S.M."/>
            <person name="Kim D.J."/>
            <person name="Klee K."/>
            <person name="Lai H."/>
            <person name="Lang C."/>
            <person name="Lin S."/>
            <person name="Macmil S.L."/>
            <person name="Magdelenat G."/>
            <person name="Matthews L."/>
            <person name="McCorrison J."/>
            <person name="Monaghan E.L."/>
            <person name="Mun J.H."/>
            <person name="Najar F.Z."/>
            <person name="Nicholson C."/>
            <person name="Noirot C."/>
            <person name="O'Bleness M."/>
            <person name="Paule C.R."/>
            <person name="Poulain J."/>
            <person name="Prion F."/>
            <person name="Qin B."/>
            <person name="Qu C."/>
            <person name="Retzel E.F."/>
            <person name="Riddle C."/>
            <person name="Sallet E."/>
            <person name="Samain S."/>
            <person name="Samson N."/>
            <person name="Sanders I."/>
            <person name="Saurat O."/>
            <person name="Scarpelli C."/>
            <person name="Schiex T."/>
            <person name="Segurens B."/>
            <person name="Severin A.J."/>
            <person name="Sherrier D.J."/>
            <person name="Shi R."/>
            <person name="Sims S."/>
            <person name="Singer S.R."/>
            <person name="Sinharoy S."/>
            <person name="Sterck L."/>
            <person name="Viollet A."/>
            <person name="Wang B.B."/>
            <person name="Wang K."/>
            <person name="Wang M."/>
            <person name="Wang X."/>
            <person name="Warfsmann J."/>
            <person name="Weissenbach J."/>
            <person name="White D.D."/>
            <person name="White J.D."/>
            <person name="Wiley G.B."/>
            <person name="Wincker P."/>
            <person name="Xing Y."/>
            <person name="Yang L."/>
            <person name="Yao Z."/>
            <person name="Ying F."/>
            <person name="Zhai J."/>
            <person name="Zhou L."/>
            <person name="Zuber A."/>
            <person name="Denarie J."/>
            <person name="Dixon R.A."/>
            <person name="May G.D."/>
            <person name="Schwartz D.C."/>
            <person name="Rogers J."/>
            <person name="Quetier F."/>
            <person name="Town C.D."/>
            <person name="Roe B.A."/>
        </authorList>
    </citation>
    <scope>NUCLEOTIDE SEQUENCE [LARGE SCALE GENOMIC DNA]</scope>
    <source>
        <strain evidence="1">A17</strain>
        <strain evidence="2 3">cv. Jemalong A17</strain>
    </source>
</reference>
<proteinExistence type="predicted"/>
<sequence length="101" mass="11575">MESMRGRRQLTRTLVNFRDESNNSFKDNGVELTSGEGAMDKVEVTSEVYYVSILLKEDTLKTIKTRSFERFYELKVKITSSSLTNLVREGGQLDQNGDVWS</sequence>